<dbReference type="EMBL" id="JAGIYZ010000011">
    <property type="protein sequence ID" value="MBP0464838.1"/>
    <property type="molecule type" value="Genomic_DNA"/>
</dbReference>
<dbReference type="Proteomes" id="UP000680815">
    <property type="component" value="Unassembled WGS sequence"/>
</dbReference>
<dbReference type="PANTHER" id="PTHR46401:SF2">
    <property type="entry name" value="GLYCOSYLTRANSFERASE WBBK-RELATED"/>
    <property type="match status" value="1"/>
</dbReference>
<dbReference type="SUPFAM" id="SSF53756">
    <property type="entry name" value="UDP-Glycosyltransferase/glycogen phosphorylase"/>
    <property type="match status" value="1"/>
</dbReference>
<dbReference type="Pfam" id="PF00534">
    <property type="entry name" value="Glycos_transf_1"/>
    <property type="match status" value="1"/>
</dbReference>
<dbReference type="CDD" id="cd03801">
    <property type="entry name" value="GT4_PimA-like"/>
    <property type="match status" value="1"/>
</dbReference>
<keyword evidence="4" id="KW-1185">Reference proteome</keyword>
<reference evidence="3 4" key="1">
    <citation type="submission" date="2021-03" db="EMBL/GenBank/DDBJ databases">
        <authorList>
            <person name="So Y."/>
        </authorList>
    </citation>
    <scope>NUCLEOTIDE SEQUENCE [LARGE SCALE GENOMIC DNA]</scope>
    <source>
        <strain evidence="3 4">PWR1</strain>
    </source>
</reference>
<protein>
    <submittedName>
        <fullName evidence="3">Glycosyltransferase family 4 protein</fullName>
    </submittedName>
</protein>
<evidence type="ECO:0000256" key="1">
    <source>
        <dbReference type="ARBA" id="ARBA00022679"/>
    </source>
</evidence>
<gene>
    <name evidence="3" type="ORF">J5Y09_13030</name>
</gene>
<dbReference type="PANTHER" id="PTHR46401">
    <property type="entry name" value="GLYCOSYLTRANSFERASE WBBK-RELATED"/>
    <property type="match status" value="1"/>
</dbReference>
<name>A0ABS4AU03_9PROT</name>
<evidence type="ECO:0000259" key="2">
    <source>
        <dbReference type="Pfam" id="PF00534"/>
    </source>
</evidence>
<feature type="domain" description="Glycosyl transferase family 1" evidence="2">
    <location>
        <begin position="172"/>
        <end position="323"/>
    </location>
</feature>
<comment type="caution">
    <text evidence="3">The sequence shown here is derived from an EMBL/GenBank/DDBJ whole genome shotgun (WGS) entry which is preliminary data.</text>
</comment>
<dbReference type="Gene3D" id="3.40.50.2000">
    <property type="entry name" value="Glycogen Phosphorylase B"/>
    <property type="match status" value="2"/>
</dbReference>
<evidence type="ECO:0000313" key="3">
    <source>
        <dbReference type="EMBL" id="MBP0464838.1"/>
    </source>
</evidence>
<sequence length="350" mass="36424">MSAIHLLVPGPFDAISGGYIYDRRLVEGLRALGETVEVVELPGSHPVPDDAATEGARAALAALPADARIVIDGLGLPAFLPLAQDLSARRAVALIHHPTALEHGFAEATRMVLKSKERALFGACARLVCTSPLTARRLPDEFGADAARIGVVEPGTDPAPRAAGSGGPGCAILSVGTLVPRKGHDVLLRALGRLTDLDWSLTLAGDERRDPPHAHGLRALADELGIAGRVTFAGEVSGPALDALYDGADLFALATRWEGYGMAAAEAMARGLPLAITAGGAIAEVVATGSAIVSPVDDHVSLSKGMRRPIFDAELRAEMAEAAWQGGQRLPRWADRAQAFLAELDKAHAA</sequence>
<evidence type="ECO:0000313" key="4">
    <source>
        <dbReference type="Proteomes" id="UP000680815"/>
    </source>
</evidence>
<dbReference type="RefSeq" id="WP_209352225.1">
    <property type="nucleotide sequence ID" value="NZ_JAGIYZ010000011.1"/>
</dbReference>
<proteinExistence type="predicted"/>
<dbReference type="InterPro" id="IPR001296">
    <property type="entry name" value="Glyco_trans_1"/>
</dbReference>
<organism evidence="3 4">
    <name type="scientific">Roseomonas nitratireducens</name>
    <dbReference type="NCBI Taxonomy" id="2820810"/>
    <lineage>
        <taxon>Bacteria</taxon>
        <taxon>Pseudomonadati</taxon>
        <taxon>Pseudomonadota</taxon>
        <taxon>Alphaproteobacteria</taxon>
        <taxon>Acetobacterales</taxon>
        <taxon>Roseomonadaceae</taxon>
        <taxon>Roseomonas</taxon>
    </lineage>
</organism>
<keyword evidence="1" id="KW-0808">Transferase</keyword>
<accession>A0ABS4AU03</accession>